<gene>
    <name evidence="6" type="ORF">PHPALM_37618</name>
</gene>
<evidence type="ECO:0008006" key="8">
    <source>
        <dbReference type="Google" id="ProtNLM"/>
    </source>
</evidence>
<reference evidence="6 7" key="1">
    <citation type="journal article" date="2017" name="Genome Biol. Evol.">
        <title>Phytophthora megakarya and P. palmivora, closely related causal agents of cacao black pod rot, underwent increases in genome sizes and gene numbers by different mechanisms.</title>
        <authorList>
            <person name="Ali S.S."/>
            <person name="Shao J."/>
            <person name="Lary D.J."/>
            <person name="Kronmiller B."/>
            <person name="Shen D."/>
            <person name="Strem M.D."/>
            <person name="Amoako-Attah I."/>
            <person name="Akrofi A.Y."/>
            <person name="Begoude B.A."/>
            <person name="Ten Hoopen G.M."/>
            <person name="Coulibaly K."/>
            <person name="Kebe B.I."/>
            <person name="Melnick R.L."/>
            <person name="Guiltinan M.J."/>
            <person name="Tyler B.M."/>
            <person name="Meinhardt L.W."/>
            <person name="Bailey B.A."/>
        </authorList>
    </citation>
    <scope>NUCLEOTIDE SEQUENCE [LARGE SCALE GENOMIC DNA]</scope>
    <source>
        <strain evidence="7">sbr112.9</strain>
    </source>
</reference>
<dbReference type="EMBL" id="NCKW01020490">
    <property type="protein sequence ID" value="POM57825.1"/>
    <property type="molecule type" value="Genomic_DNA"/>
</dbReference>
<evidence type="ECO:0000313" key="6">
    <source>
        <dbReference type="EMBL" id="POM57825.1"/>
    </source>
</evidence>
<evidence type="ECO:0000313" key="7">
    <source>
        <dbReference type="Proteomes" id="UP000237271"/>
    </source>
</evidence>
<dbReference type="InterPro" id="IPR008701">
    <property type="entry name" value="NPP1"/>
</dbReference>
<keyword evidence="5" id="KW-0732">Signal</keyword>
<dbReference type="PANTHER" id="PTHR33657:SF8">
    <property type="entry name" value="DOMAIN PROTEIN, PUTATIVE (AFU_ORTHOLOGUE AFUA_5G00600)-RELATED"/>
    <property type="match status" value="1"/>
</dbReference>
<protein>
    <recommendedName>
        <fullName evidence="8">Necrosis inducing-like protein NPP1 type</fullName>
    </recommendedName>
</protein>
<feature type="chain" id="PRO_5015158855" description="Necrosis inducing-like protein NPP1 type" evidence="5">
    <location>
        <begin position="20"/>
        <end position="206"/>
    </location>
</feature>
<dbReference type="AlphaFoldDB" id="A0A2P4WX06"/>
<evidence type="ECO:0000256" key="4">
    <source>
        <dbReference type="ARBA" id="ARBA00023026"/>
    </source>
</evidence>
<organism evidence="6 7">
    <name type="scientific">Phytophthora palmivora</name>
    <dbReference type="NCBI Taxonomy" id="4796"/>
    <lineage>
        <taxon>Eukaryota</taxon>
        <taxon>Sar</taxon>
        <taxon>Stramenopiles</taxon>
        <taxon>Oomycota</taxon>
        <taxon>Peronosporomycetes</taxon>
        <taxon>Peronosporales</taxon>
        <taxon>Peronosporaceae</taxon>
        <taxon>Phytophthora</taxon>
    </lineage>
</organism>
<dbReference type="Pfam" id="PF05630">
    <property type="entry name" value="NPP1"/>
    <property type="match status" value="1"/>
</dbReference>
<keyword evidence="7" id="KW-1185">Reference proteome</keyword>
<sequence length="206" mass="22265">MNLPALATILFAALVCAHATINHDDIQPFPQPEPVTISEKAALKFKPQLYTPRGACVSFPAVNAAGEVTGGLKGSGGNGACAHAPKGSQVYGRAGWYKDVWAIMYTWYFPKSFSWMLPNGRHGWMSVVVWIDNPAVETPKIVGVSMSSKFDDKYKKEQNILANYFAGFRAAGIDVLSSSALLHHSGSNLISTSVHHICISPLTMVN</sequence>
<keyword evidence="3" id="KW-0964">Secreted</keyword>
<proteinExistence type="inferred from homology"/>
<name>A0A2P4WX06_9STRA</name>
<dbReference type="Proteomes" id="UP000237271">
    <property type="component" value="Unassembled WGS sequence"/>
</dbReference>
<comment type="similarity">
    <text evidence="2">Belongs to the Necrosis inducing protein (NPP1) family.</text>
</comment>
<dbReference type="OrthoDB" id="147163at2759"/>
<evidence type="ECO:0000256" key="1">
    <source>
        <dbReference type="ARBA" id="ARBA00004613"/>
    </source>
</evidence>
<evidence type="ECO:0000256" key="3">
    <source>
        <dbReference type="ARBA" id="ARBA00022525"/>
    </source>
</evidence>
<dbReference type="GO" id="GO:0005576">
    <property type="term" value="C:extracellular region"/>
    <property type="evidence" value="ECO:0007669"/>
    <property type="project" value="UniProtKB-SubCell"/>
</dbReference>
<feature type="signal peptide" evidence="5">
    <location>
        <begin position="1"/>
        <end position="19"/>
    </location>
</feature>
<accession>A0A2P4WX06</accession>
<dbReference type="PANTHER" id="PTHR33657">
    <property type="entry name" value="DOMAIN PROTEIN, PUTATIVE (AFU_ORTHOLOGUE AFUA_5G00600)-RELATED"/>
    <property type="match status" value="1"/>
</dbReference>
<comment type="subcellular location">
    <subcellularLocation>
        <location evidence="1">Secreted</location>
    </subcellularLocation>
</comment>
<evidence type="ECO:0000256" key="2">
    <source>
        <dbReference type="ARBA" id="ARBA00009520"/>
    </source>
</evidence>
<comment type="caution">
    <text evidence="6">The sequence shown here is derived from an EMBL/GenBank/DDBJ whole genome shotgun (WGS) entry which is preliminary data.</text>
</comment>
<keyword evidence="4" id="KW-0843">Virulence</keyword>
<evidence type="ECO:0000256" key="5">
    <source>
        <dbReference type="SAM" id="SignalP"/>
    </source>
</evidence>